<dbReference type="EC" id="2.5.1.74" evidence="8 9"/>
<feature type="transmembrane region" description="Helical" evidence="8">
    <location>
        <begin position="120"/>
        <end position="141"/>
    </location>
</feature>
<evidence type="ECO:0000256" key="7">
    <source>
        <dbReference type="ARBA" id="ARBA00023136"/>
    </source>
</evidence>
<keyword evidence="4 8" id="KW-0808">Transferase</keyword>
<dbReference type="PANTHER" id="PTHR13929">
    <property type="entry name" value="1,4-DIHYDROXY-2-NAPHTHOATE OCTAPRENYLTRANSFERASE"/>
    <property type="match status" value="1"/>
</dbReference>
<proteinExistence type="inferred from homology"/>
<sequence>MHTARIHLWLQSIRPGTLLMAFATVLEGTVLAVWQQAFAPWIALLALLTATSLQILTNLANDYGDVLKGCDAAKSIDIPRGLHTGQITPAQMRRALWLCAGLCAAFGGALVILACREADSILGFLLLGLLSIVAALTYTLGRHAYGYLGLGDLSVLLFFGHVGVIGTCFLQSGRFEAALLLPATATGLLGVALLNVNNLRDIESDPLSGKITLAVRLGPMLARYYHAAVLACALLCLGLFAAFHLHGWARWLFLLAAPMLYSQARHILRERSADAMRPMLGKTVQAAMLTHMLLVTSVLLGA</sequence>
<evidence type="ECO:0000256" key="3">
    <source>
        <dbReference type="ARBA" id="ARBA00022475"/>
    </source>
</evidence>
<dbReference type="NCBIfam" id="TIGR00751">
    <property type="entry name" value="menA"/>
    <property type="match status" value="1"/>
</dbReference>
<comment type="pathway">
    <text evidence="8">Quinol/quinone metabolism; menaquinone biosynthesis; menaquinol from 1,4-dihydroxy-2-naphthoate: step 1/2.</text>
</comment>
<dbReference type="EMBL" id="JAELYA010000004">
    <property type="protein sequence ID" value="MBO3275843.1"/>
    <property type="molecule type" value="Genomic_DNA"/>
</dbReference>
<keyword evidence="2 8" id="KW-0474">Menaquinone biosynthesis</keyword>
<dbReference type="Pfam" id="PF01040">
    <property type="entry name" value="UbiA"/>
    <property type="match status" value="1"/>
</dbReference>
<comment type="catalytic activity">
    <reaction evidence="8">
        <text>an all-trans-polyprenyl diphosphate + 1,4-dihydroxy-2-naphthoate + H(+) = a 2-demethylmenaquinol + CO2 + diphosphate</text>
        <dbReference type="Rhea" id="RHEA:26478"/>
        <dbReference type="Rhea" id="RHEA-COMP:9563"/>
        <dbReference type="Rhea" id="RHEA-COMP:9564"/>
        <dbReference type="ChEBI" id="CHEBI:11173"/>
        <dbReference type="ChEBI" id="CHEBI:15378"/>
        <dbReference type="ChEBI" id="CHEBI:16526"/>
        <dbReference type="ChEBI" id="CHEBI:33019"/>
        <dbReference type="ChEBI" id="CHEBI:55437"/>
        <dbReference type="ChEBI" id="CHEBI:58914"/>
        <dbReference type="EC" id="2.5.1.74"/>
    </reaction>
</comment>
<dbReference type="NCBIfam" id="NF004750">
    <property type="entry name" value="PRK06080.1-2"/>
    <property type="match status" value="1"/>
</dbReference>
<evidence type="ECO:0000256" key="2">
    <source>
        <dbReference type="ARBA" id="ARBA00022428"/>
    </source>
</evidence>
<keyword evidence="5 8" id="KW-0812">Transmembrane</keyword>
<gene>
    <name evidence="8" type="primary">menA</name>
    <name evidence="10" type="ORF">JFY56_11470</name>
</gene>
<evidence type="ECO:0000256" key="9">
    <source>
        <dbReference type="NCBIfam" id="TIGR00751"/>
    </source>
</evidence>
<evidence type="ECO:0000313" key="10">
    <source>
        <dbReference type="EMBL" id="MBO3275843.1"/>
    </source>
</evidence>
<feature type="transmembrane region" description="Helical" evidence="8">
    <location>
        <begin position="95"/>
        <end position="114"/>
    </location>
</feature>
<comment type="caution">
    <text evidence="10">The sequence shown here is derived from an EMBL/GenBank/DDBJ whole genome shotgun (WGS) entry which is preliminary data.</text>
</comment>
<evidence type="ECO:0000256" key="8">
    <source>
        <dbReference type="HAMAP-Rule" id="MF_01937"/>
    </source>
</evidence>
<comment type="function">
    <text evidence="8">Conversion of 1,4-dihydroxy-2-naphthoate (DHNA) to demethylmenaquinone (DMK).</text>
</comment>
<evidence type="ECO:0000256" key="1">
    <source>
        <dbReference type="ARBA" id="ARBA00004141"/>
    </source>
</evidence>
<dbReference type="InterPro" id="IPR000537">
    <property type="entry name" value="UbiA_prenyltransferase"/>
</dbReference>
<name>A0ABS3TR59_9PSED</name>
<dbReference type="RefSeq" id="WP_208313815.1">
    <property type="nucleotide sequence ID" value="NZ_JAELYA010000004.1"/>
</dbReference>
<keyword evidence="11" id="KW-1185">Reference proteome</keyword>
<feature type="transmembrane region" description="Helical" evidence="8">
    <location>
        <begin position="178"/>
        <end position="196"/>
    </location>
</feature>
<feature type="transmembrane region" description="Helical" evidence="8">
    <location>
        <begin position="12"/>
        <end position="34"/>
    </location>
</feature>
<keyword evidence="7 8" id="KW-0472">Membrane</keyword>
<dbReference type="PANTHER" id="PTHR13929:SF0">
    <property type="entry name" value="UBIA PRENYLTRANSFERASE DOMAIN-CONTAINING PROTEIN 1"/>
    <property type="match status" value="1"/>
</dbReference>
<organism evidence="10 11">
    <name type="scientific">Pseudomonas schmalbachii</name>
    <dbReference type="NCBI Taxonomy" id="2816993"/>
    <lineage>
        <taxon>Bacteria</taxon>
        <taxon>Pseudomonadati</taxon>
        <taxon>Pseudomonadota</taxon>
        <taxon>Gammaproteobacteria</taxon>
        <taxon>Pseudomonadales</taxon>
        <taxon>Pseudomonadaceae</taxon>
        <taxon>Pseudomonas</taxon>
    </lineage>
</organism>
<keyword evidence="6 8" id="KW-1133">Transmembrane helix</keyword>
<reference evidence="10 11" key="1">
    <citation type="submission" date="2020-12" db="EMBL/GenBank/DDBJ databases">
        <title>Pseudomonas schmalbachii sp. nov. isolated from millipede gut.</title>
        <authorList>
            <person name="Shelomi M."/>
        </authorList>
    </citation>
    <scope>NUCLEOTIDE SEQUENCE [LARGE SCALE GENOMIC DNA]</scope>
    <source>
        <strain evidence="10 11">Milli4</strain>
    </source>
</reference>
<feature type="transmembrane region" description="Helical" evidence="8">
    <location>
        <begin position="153"/>
        <end position="172"/>
    </location>
</feature>
<feature type="transmembrane region" description="Helical" evidence="8">
    <location>
        <begin position="40"/>
        <end position="59"/>
    </location>
</feature>
<accession>A0ABS3TR59</accession>
<dbReference type="Proteomes" id="UP000669060">
    <property type="component" value="Unassembled WGS sequence"/>
</dbReference>
<dbReference type="PIRSF" id="PIRSF005355">
    <property type="entry name" value="UBIAD1"/>
    <property type="match status" value="1"/>
</dbReference>
<comment type="similarity">
    <text evidence="8">Belongs to the MenA family. Type 1 subfamily.</text>
</comment>
<dbReference type="HAMAP" id="MF_01937">
    <property type="entry name" value="MenA_1"/>
    <property type="match status" value="1"/>
</dbReference>
<comment type="subcellular location">
    <subcellularLocation>
        <location evidence="8">Cell membrane</location>
        <topology evidence="8">Multi-pass membrane protein</topology>
    </subcellularLocation>
    <subcellularLocation>
        <location evidence="1">Membrane</location>
        <topology evidence="1">Multi-pass membrane protein</topology>
    </subcellularLocation>
</comment>
<keyword evidence="3 8" id="KW-1003">Cell membrane</keyword>
<dbReference type="InterPro" id="IPR004657">
    <property type="entry name" value="MenA"/>
</dbReference>
<evidence type="ECO:0000256" key="4">
    <source>
        <dbReference type="ARBA" id="ARBA00022679"/>
    </source>
</evidence>
<dbReference type="GO" id="GO:0046428">
    <property type="term" value="F:1,4-dihydroxy-2-naphthoate polyprenyltransferase activity"/>
    <property type="evidence" value="ECO:0007669"/>
    <property type="project" value="UniProtKB-EC"/>
</dbReference>
<evidence type="ECO:0000256" key="6">
    <source>
        <dbReference type="ARBA" id="ARBA00022989"/>
    </source>
</evidence>
<evidence type="ECO:0000313" key="11">
    <source>
        <dbReference type="Proteomes" id="UP000669060"/>
    </source>
</evidence>
<protein>
    <recommendedName>
        <fullName evidence="8 9">1,4-dihydroxy-2-naphthoate octaprenyltransferase</fullName>
        <shortName evidence="8">DHNA-octaprenyltransferase</shortName>
        <ecNumber evidence="8 9">2.5.1.74</ecNumber>
    </recommendedName>
</protein>
<feature type="transmembrane region" description="Helical" evidence="8">
    <location>
        <begin position="251"/>
        <end position="268"/>
    </location>
</feature>
<dbReference type="InterPro" id="IPR026046">
    <property type="entry name" value="UBIAD1"/>
</dbReference>
<dbReference type="CDD" id="cd13962">
    <property type="entry name" value="PT_UbiA_UBIAD1"/>
    <property type="match status" value="1"/>
</dbReference>
<evidence type="ECO:0000256" key="5">
    <source>
        <dbReference type="ARBA" id="ARBA00022692"/>
    </source>
</evidence>
<feature type="transmembrane region" description="Helical" evidence="8">
    <location>
        <begin position="224"/>
        <end position="245"/>
    </location>
</feature>